<evidence type="ECO:0000256" key="1">
    <source>
        <dbReference type="ARBA" id="ARBA00007734"/>
    </source>
</evidence>
<organism evidence="10 11">
    <name type="scientific">Franzmannia pantelleriensis</name>
    <dbReference type="NCBI Taxonomy" id="48727"/>
    <lineage>
        <taxon>Bacteria</taxon>
        <taxon>Pseudomonadati</taxon>
        <taxon>Pseudomonadota</taxon>
        <taxon>Gammaproteobacteria</taxon>
        <taxon>Oceanospirillales</taxon>
        <taxon>Halomonadaceae</taxon>
        <taxon>Franzmannia</taxon>
    </lineage>
</organism>
<dbReference type="AlphaFoldDB" id="A0A1G9PF59"/>
<comment type="caution">
    <text evidence="8">Lacks conserved residue(s) required for the propagation of feature annotation.</text>
</comment>
<dbReference type="SMART" id="SM00062">
    <property type="entry name" value="PBPb"/>
    <property type="match status" value="1"/>
</dbReference>
<dbReference type="NCBIfam" id="NF008112">
    <property type="entry name" value="PRK10859.1"/>
    <property type="match status" value="1"/>
</dbReference>
<evidence type="ECO:0000256" key="4">
    <source>
        <dbReference type="ARBA" id="ARBA00023136"/>
    </source>
</evidence>
<comment type="similarity">
    <text evidence="8">In the C-terminal section; belongs to the transglycosylase Slt family.</text>
</comment>
<feature type="active site" evidence="8">
    <location>
        <position position="324"/>
    </location>
</feature>
<feature type="domain" description="Solute-binding protein family 3/N-terminal" evidence="9">
    <location>
        <begin position="54"/>
        <end position="277"/>
    </location>
</feature>
<comment type="similarity">
    <text evidence="2">Belongs to the bacterial solute-binding protein 3 family.</text>
</comment>
<keyword evidence="5 8" id="KW-0998">Cell outer membrane</keyword>
<dbReference type="EC" id="4.2.2.n1" evidence="8"/>
<evidence type="ECO:0000259" key="9">
    <source>
        <dbReference type="SMART" id="SM00062"/>
    </source>
</evidence>
<comment type="function">
    <text evidence="8">Murein-degrading enzyme that degrades murein glycan strands and insoluble, high-molecular weight murein sacculi, with the concomitant formation of a 1,6-anhydromuramoyl product. Lytic transglycosylases (LTs) play an integral role in the metabolism of the peptidoglycan (PG) sacculus. Their lytic action creates space within the PG sacculus to allow for its expansion as well as for the insertion of various structures such as secretion systems and flagella.</text>
</comment>
<dbReference type="Gene3D" id="3.40.190.10">
    <property type="entry name" value="Periplasmic binding protein-like II"/>
    <property type="match status" value="2"/>
</dbReference>
<comment type="similarity">
    <text evidence="8">In the N-terminal section; belongs to the bacterial solute-binding protein 3 family.</text>
</comment>
<dbReference type="InterPro" id="IPR000189">
    <property type="entry name" value="Transglyc_AS"/>
</dbReference>
<sequence>MPIGSCMLKALLSHLRRHSRGYLLTCIGVALMWLAPHQPTPHAPQWDTIQARAFLAVHTRNTPTTYYEGRHGPTGFEYDLARRFAEHLGLSLSMDTEPNVEQVLEAVRLGHADIGAAALPLDLEQPELIYSRPILTLQPLVVYRRGLPPVRDIDDLRGLSIASLRGSGTGRILRELQQELPELSWKESDELEVADLLQRIESGSLDAAVVHQHQFKINRLFFPEVELGFPLGEPLSMAWAFPAGQGAALQQRAHEFLDMLQQDGTLDELIDRYFGHDDYLEYVGARIFISHVRNKLPEYADLFRQAARDSGFDWKLLAALGYQESHWDPEATSPTGVRGLMMLTNPTAEELGVSDRLDPQQSIDGGARYLRQMKERLPESINGDDRLWMAMAAYNVGLGHLYDARGIAEQRGGDPDRWADVREALPLLQNSEWYSQTRHGYARGGEPVIYVRNIRRYYEILDYVDRSQQQFHQLNERLPDDDDDSHLFDVIPPVL</sequence>
<evidence type="ECO:0000313" key="10">
    <source>
        <dbReference type="EMBL" id="SDL97492.1"/>
    </source>
</evidence>
<gene>
    <name evidence="8" type="primary">mltF</name>
    <name evidence="10" type="ORF">SAMN05192555_10887</name>
</gene>
<keyword evidence="7 8" id="KW-0961">Cell wall biogenesis/degradation</keyword>
<dbReference type="InterPro" id="IPR023346">
    <property type="entry name" value="Lysozyme-like_dom_sf"/>
</dbReference>
<keyword evidence="11" id="KW-1185">Reference proteome</keyword>
<proteinExistence type="inferred from homology"/>
<keyword evidence="3 8" id="KW-0732">Signal</keyword>
<dbReference type="GO" id="GO:0009279">
    <property type="term" value="C:cell outer membrane"/>
    <property type="evidence" value="ECO:0007669"/>
    <property type="project" value="UniProtKB-SubCell"/>
</dbReference>
<dbReference type="InterPro" id="IPR023703">
    <property type="entry name" value="MltF"/>
</dbReference>
<evidence type="ECO:0000256" key="3">
    <source>
        <dbReference type="ARBA" id="ARBA00022729"/>
    </source>
</evidence>
<name>A0A1G9PF59_9GAMM</name>
<evidence type="ECO:0000256" key="7">
    <source>
        <dbReference type="ARBA" id="ARBA00023316"/>
    </source>
</evidence>
<accession>A0A1G9PF59</accession>
<dbReference type="STRING" id="48727.SAMN05192555_10887"/>
<evidence type="ECO:0000256" key="5">
    <source>
        <dbReference type="ARBA" id="ARBA00023237"/>
    </source>
</evidence>
<dbReference type="CDD" id="cd13403">
    <property type="entry name" value="MLTF-like"/>
    <property type="match status" value="1"/>
</dbReference>
<dbReference type="InterPro" id="IPR001638">
    <property type="entry name" value="Solute-binding_3/MltF_N"/>
</dbReference>
<feature type="region of interest" description="LT domain" evidence="8">
    <location>
        <begin position="278"/>
        <end position="495"/>
    </location>
</feature>
<dbReference type="GO" id="GO:0071555">
    <property type="term" value="P:cell wall organization"/>
    <property type="evidence" value="ECO:0007669"/>
    <property type="project" value="UniProtKB-KW"/>
</dbReference>
<protein>
    <recommendedName>
        <fullName evidence="8">Membrane-bound lytic murein transglycosylase F</fullName>
        <ecNumber evidence="8">4.2.2.n1</ecNumber>
    </recommendedName>
    <alternativeName>
        <fullName evidence="8">Murein lyase F</fullName>
    </alternativeName>
</protein>
<evidence type="ECO:0000256" key="8">
    <source>
        <dbReference type="HAMAP-Rule" id="MF_02016"/>
    </source>
</evidence>
<comment type="catalytic activity">
    <reaction evidence="8">
        <text>Exolytic cleavage of the (1-&gt;4)-beta-glycosidic linkage between N-acetylmuramic acid (MurNAc) and N-acetylglucosamine (GlcNAc) residues in peptidoglycan, from either the reducing or the non-reducing ends of the peptidoglycan chains, with concomitant formation of a 1,6-anhydrobond in the MurNAc residue.</text>
        <dbReference type="EC" id="4.2.2.n1"/>
    </reaction>
</comment>
<keyword evidence="6 8" id="KW-0456">Lyase</keyword>
<dbReference type="EMBL" id="FNGH01000008">
    <property type="protein sequence ID" value="SDL97492.1"/>
    <property type="molecule type" value="Genomic_DNA"/>
</dbReference>
<evidence type="ECO:0000313" key="11">
    <source>
        <dbReference type="Proteomes" id="UP000199107"/>
    </source>
</evidence>
<dbReference type="CDD" id="cd01009">
    <property type="entry name" value="PBP2_YfhD_N"/>
    <property type="match status" value="1"/>
</dbReference>
<dbReference type="PANTHER" id="PTHR35936:SF32">
    <property type="entry name" value="MEMBRANE-BOUND LYTIC MUREIN TRANSGLYCOSYLASE F"/>
    <property type="match status" value="1"/>
</dbReference>
<dbReference type="SUPFAM" id="SSF53955">
    <property type="entry name" value="Lysozyme-like"/>
    <property type="match status" value="1"/>
</dbReference>
<dbReference type="HAMAP" id="MF_02016">
    <property type="entry name" value="MltF"/>
    <property type="match status" value="1"/>
</dbReference>
<comment type="subcellular location">
    <subcellularLocation>
        <location evidence="8">Cell outer membrane</location>
        <topology evidence="8">Peripheral membrane protein</topology>
    </subcellularLocation>
    <text evidence="8">Attached to the inner leaflet of the outer membrane.</text>
</comment>
<dbReference type="SUPFAM" id="SSF53850">
    <property type="entry name" value="Periplasmic binding protein-like II"/>
    <property type="match status" value="1"/>
</dbReference>
<dbReference type="InterPro" id="IPR008258">
    <property type="entry name" value="Transglycosylase_SLT_dom_1"/>
</dbReference>
<evidence type="ECO:0000256" key="2">
    <source>
        <dbReference type="ARBA" id="ARBA00010333"/>
    </source>
</evidence>
<comment type="domain">
    <text evidence="8">The N-terminal domain does not have lytic activity and probably modulates enzymatic activity. The C-terminal domain is the catalytic active domain.</text>
</comment>
<dbReference type="Pfam" id="PF00497">
    <property type="entry name" value="SBP_bac_3"/>
    <property type="match status" value="1"/>
</dbReference>
<keyword evidence="4 8" id="KW-0472">Membrane</keyword>
<dbReference type="PANTHER" id="PTHR35936">
    <property type="entry name" value="MEMBRANE-BOUND LYTIC MUREIN TRANSGLYCOSYLASE F"/>
    <property type="match status" value="1"/>
</dbReference>
<dbReference type="Proteomes" id="UP000199107">
    <property type="component" value="Unassembled WGS sequence"/>
</dbReference>
<dbReference type="Pfam" id="PF01464">
    <property type="entry name" value="SLT"/>
    <property type="match status" value="1"/>
</dbReference>
<reference evidence="11" key="1">
    <citation type="submission" date="2016-10" db="EMBL/GenBank/DDBJ databases">
        <authorList>
            <person name="Varghese N."/>
            <person name="Submissions S."/>
        </authorList>
    </citation>
    <scope>NUCLEOTIDE SEQUENCE [LARGE SCALE GENOMIC DNA]</scope>
    <source>
        <strain evidence="11">AAP</strain>
    </source>
</reference>
<evidence type="ECO:0000256" key="6">
    <source>
        <dbReference type="ARBA" id="ARBA00023239"/>
    </source>
</evidence>
<comment type="similarity">
    <text evidence="1">Belongs to the transglycosylase Slt family.</text>
</comment>
<dbReference type="Gene3D" id="1.10.530.10">
    <property type="match status" value="1"/>
</dbReference>
<dbReference type="PROSITE" id="PS00922">
    <property type="entry name" value="TRANSGLYCOSYLASE"/>
    <property type="match status" value="1"/>
</dbReference>
<dbReference type="GO" id="GO:0009253">
    <property type="term" value="P:peptidoglycan catabolic process"/>
    <property type="evidence" value="ECO:0007669"/>
    <property type="project" value="TreeGrafter"/>
</dbReference>
<dbReference type="GO" id="GO:0016998">
    <property type="term" value="P:cell wall macromolecule catabolic process"/>
    <property type="evidence" value="ECO:0007669"/>
    <property type="project" value="UniProtKB-UniRule"/>
</dbReference>
<dbReference type="GO" id="GO:0008933">
    <property type="term" value="F:peptidoglycan lytic transglycosylase activity"/>
    <property type="evidence" value="ECO:0007669"/>
    <property type="project" value="UniProtKB-UniRule"/>
</dbReference>